<gene>
    <name evidence="13" type="ORF">MN210_03910</name>
</gene>
<feature type="region of interest" description="Disordered" evidence="9">
    <location>
        <begin position="1"/>
        <end position="32"/>
    </location>
</feature>
<dbReference type="SUPFAM" id="SSF160240">
    <property type="entry name" value="Cation efflux protein cytoplasmic domain-like"/>
    <property type="match status" value="1"/>
</dbReference>
<dbReference type="InterPro" id="IPR002524">
    <property type="entry name" value="Cation_efflux"/>
</dbReference>
<evidence type="ECO:0000256" key="4">
    <source>
        <dbReference type="ARBA" id="ARBA00022692"/>
    </source>
</evidence>
<dbReference type="PANTHER" id="PTHR11562">
    <property type="entry name" value="CATION EFFLUX PROTEIN/ ZINC TRANSPORTER"/>
    <property type="match status" value="1"/>
</dbReference>
<evidence type="ECO:0000256" key="2">
    <source>
        <dbReference type="ARBA" id="ARBA00008873"/>
    </source>
</evidence>
<keyword evidence="5" id="KW-0862">Zinc</keyword>
<dbReference type="Pfam" id="PF01545">
    <property type="entry name" value="Cation_efflux"/>
    <property type="match status" value="1"/>
</dbReference>
<keyword evidence="3" id="KW-0813">Transport</keyword>
<evidence type="ECO:0000256" key="8">
    <source>
        <dbReference type="ARBA" id="ARBA00023136"/>
    </source>
</evidence>
<dbReference type="NCBIfam" id="TIGR01297">
    <property type="entry name" value="CDF"/>
    <property type="match status" value="1"/>
</dbReference>
<dbReference type="InterPro" id="IPR027469">
    <property type="entry name" value="Cation_efflux_TMD_sf"/>
</dbReference>
<feature type="transmembrane region" description="Helical" evidence="10">
    <location>
        <begin position="107"/>
        <end position="126"/>
    </location>
</feature>
<dbReference type="GO" id="GO:0005385">
    <property type="term" value="F:zinc ion transmembrane transporter activity"/>
    <property type="evidence" value="ECO:0007669"/>
    <property type="project" value="TreeGrafter"/>
</dbReference>
<keyword evidence="4 10" id="KW-0812">Transmembrane</keyword>
<dbReference type="GO" id="GO:0005886">
    <property type="term" value="C:plasma membrane"/>
    <property type="evidence" value="ECO:0007669"/>
    <property type="project" value="TreeGrafter"/>
</dbReference>
<dbReference type="KEGG" id="prae:MN210_03910"/>
<dbReference type="SUPFAM" id="SSF161111">
    <property type="entry name" value="Cation efflux protein transmembrane domain-like"/>
    <property type="match status" value="1"/>
</dbReference>
<dbReference type="Gene3D" id="1.20.1510.10">
    <property type="entry name" value="Cation efflux protein transmembrane domain"/>
    <property type="match status" value="1"/>
</dbReference>
<proteinExistence type="inferred from homology"/>
<evidence type="ECO:0000313" key="14">
    <source>
        <dbReference type="Proteomes" id="UP000829560"/>
    </source>
</evidence>
<evidence type="ECO:0000256" key="9">
    <source>
        <dbReference type="SAM" id="MobiDB-lite"/>
    </source>
</evidence>
<dbReference type="PANTHER" id="PTHR11562:SF17">
    <property type="entry name" value="RE54080P-RELATED"/>
    <property type="match status" value="1"/>
</dbReference>
<keyword evidence="14" id="KW-1185">Reference proteome</keyword>
<organism evidence="13 14">
    <name type="scientific">Psychrobacter raelei</name>
    <dbReference type="NCBI Taxonomy" id="2565531"/>
    <lineage>
        <taxon>Bacteria</taxon>
        <taxon>Pseudomonadati</taxon>
        <taxon>Pseudomonadota</taxon>
        <taxon>Gammaproteobacteria</taxon>
        <taxon>Moraxellales</taxon>
        <taxon>Moraxellaceae</taxon>
        <taxon>Psychrobacter</taxon>
    </lineage>
</organism>
<dbReference type="RefSeq" id="WP_338412541.1">
    <property type="nucleotide sequence ID" value="NZ_CP093310.2"/>
</dbReference>
<feature type="domain" description="Cation efflux protein transmembrane" evidence="11">
    <location>
        <begin position="42"/>
        <end position="246"/>
    </location>
</feature>
<comment type="similarity">
    <text evidence="2">Belongs to the cation diffusion facilitator (CDF) transporter (TC 2.A.4) family. SLC30A subfamily.</text>
</comment>
<feature type="transmembrane region" description="Helical" evidence="10">
    <location>
        <begin position="138"/>
        <end position="161"/>
    </location>
</feature>
<feature type="compositionally biased region" description="Basic and acidic residues" evidence="9">
    <location>
        <begin position="20"/>
        <end position="32"/>
    </location>
</feature>
<dbReference type="AlphaFoldDB" id="A0AAU6PVM8"/>
<dbReference type="InterPro" id="IPR050681">
    <property type="entry name" value="CDF/SLC30A"/>
</dbReference>
<feature type="domain" description="Cation efflux protein cytoplasmic" evidence="12">
    <location>
        <begin position="250"/>
        <end position="326"/>
    </location>
</feature>
<dbReference type="InterPro" id="IPR058533">
    <property type="entry name" value="Cation_efflux_TM"/>
</dbReference>
<keyword evidence="5" id="KW-0864">Zinc transport</keyword>
<dbReference type="EMBL" id="CP093310">
    <property type="protein sequence ID" value="WXX24516.1"/>
    <property type="molecule type" value="Genomic_DNA"/>
</dbReference>
<keyword evidence="7" id="KW-0406">Ion transport</keyword>
<protein>
    <submittedName>
        <fullName evidence="13">Cation diffusion facilitator family transporter</fullName>
    </submittedName>
</protein>
<comment type="subcellular location">
    <subcellularLocation>
        <location evidence="1">Membrane</location>
        <topology evidence="1">Multi-pass membrane protein</topology>
    </subcellularLocation>
</comment>
<dbReference type="Gene3D" id="3.30.70.1350">
    <property type="entry name" value="Cation efflux protein, cytoplasmic domain"/>
    <property type="match status" value="1"/>
</dbReference>
<feature type="transmembrane region" description="Helical" evidence="10">
    <location>
        <begin position="66"/>
        <end position="87"/>
    </location>
</feature>
<dbReference type="InterPro" id="IPR036837">
    <property type="entry name" value="Cation_efflux_CTD_sf"/>
</dbReference>
<feature type="transmembrane region" description="Helical" evidence="10">
    <location>
        <begin position="221"/>
        <end position="238"/>
    </location>
</feature>
<evidence type="ECO:0000259" key="12">
    <source>
        <dbReference type="Pfam" id="PF16916"/>
    </source>
</evidence>
<reference evidence="13" key="1">
    <citation type="submission" date="2024-03" db="EMBL/GenBank/DDBJ databases">
        <title>Psychrobacter raelis sp. nov. isolated from a dog with peritonitis.</title>
        <authorList>
            <person name="Schiavone A."/>
            <person name="Manzulli V."/>
            <person name="Camarda A."/>
            <person name="Cafiero M.A."/>
            <person name="Vasco I."/>
            <person name="Marino L."/>
            <person name="Pennuzzi G."/>
            <person name="Serrecchia L."/>
            <person name="Galante D."/>
            <person name="Pugliese N."/>
        </authorList>
    </citation>
    <scope>NUCLEOTIDE SEQUENCE</scope>
    <source>
        <strain evidence="13">PraFG1</strain>
    </source>
</reference>
<evidence type="ECO:0000256" key="5">
    <source>
        <dbReference type="ARBA" id="ARBA00022906"/>
    </source>
</evidence>
<feature type="transmembrane region" description="Helical" evidence="10">
    <location>
        <begin position="189"/>
        <end position="215"/>
    </location>
</feature>
<dbReference type="Proteomes" id="UP000829560">
    <property type="component" value="Chromosome"/>
</dbReference>
<evidence type="ECO:0000256" key="6">
    <source>
        <dbReference type="ARBA" id="ARBA00022989"/>
    </source>
</evidence>
<keyword evidence="8 10" id="KW-0472">Membrane</keyword>
<evidence type="ECO:0000313" key="13">
    <source>
        <dbReference type="EMBL" id="WXX24516.1"/>
    </source>
</evidence>
<accession>A0AAU6PVM8</accession>
<dbReference type="InterPro" id="IPR027470">
    <property type="entry name" value="Cation_efflux_CTD"/>
</dbReference>
<feature type="transmembrane region" description="Helical" evidence="10">
    <location>
        <begin position="39"/>
        <end position="60"/>
    </location>
</feature>
<evidence type="ECO:0000256" key="1">
    <source>
        <dbReference type="ARBA" id="ARBA00004141"/>
    </source>
</evidence>
<evidence type="ECO:0000259" key="11">
    <source>
        <dbReference type="Pfam" id="PF01545"/>
    </source>
</evidence>
<dbReference type="Pfam" id="PF16916">
    <property type="entry name" value="ZT_dimer"/>
    <property type="match status" value="1"/>
</dbReference>
<keyword evidence="6 10" id="KW-1133">Transmembrane helix</keyword>
<evidence type="ECO:0000256" key="3">
    <source>
        <dbReference type="ARBA" id="ARBA00022448"/>
    </source>
</evidence>
<name>A0AAU6PVM8_9GAMM</name>
<evidence type="ECO:0000256" key="7">
    <source>
        <dbReference type="ARBA" id="ARBA00023065"/>
    </source>
</evidence>
<evidence type="ECO:0000256" key="10">
    <source>
        <dbReference type="SAM" id="Phobius"/>
    </source>
</evidence>
<sequence>MSAHHDPHHTHPDNPIAAHDPPHFHDEPTARDMSKQRRILSFSFLIISGFMLVEAIGGLLTHSLALLSDAGHMLSDAAALGATLLAFKIGEKQASNEKTFGYKRFEILVAGANGATLIIIALMIVWEAIGRFNSPPDVASQGMLIIASIGLVVNLLVAWLLHRGGAAHDHDHGHGEAQSGEKNLNMHSAYLHVLGDLLGSVAAIIAALAMMWMGWWWADPVASVMVAVLILMSGFRVVKASTHILMEGTPEEISLDDVKHTIEHNEHIIAVHDLHVWSITSGLHALSCHVVVDGDMRILEASELIHELEHSLERLGISHTTIQVESIEHPHNRLDAITCALEDTETSRHSGHSHIGHSH</sequence>